<feature type="transmembrane region" description="Helical" evidence="2">
    <location>
        <begin position="213"/>
        <end position="233"/>
    </location>
</feature>
<feature type="region of interest" description="Disordered" evidence="1">
    <location>
        <begin position="248"/>
        <end position="277"/>
    </location>
</feature>
<dbReference type="RefSeq" id="XP_016266129.1">
    <property type="nucleotide sequence ID" value="XM_016402232.1"/>
</dbReference>
<dbReference type="GeneID" id="27353693"/>
<accession>A0A0D2DSC4</accession>
<proteinExistence type="predicted"/>
<evidence type="ECO:0000256" key="3">
    <source>
        <dbReference type="SAM" id="SignalP"/>
    </source>
</evidence>
<keyword evidence="5" id="KW-1185">Reference proteome</keyword>
<reference evidence="4 5" key="1">
    <citation type="submission" date="2015-01" db="EMBL/GenBank/DDBJ databases">
        <title>The Genome Sequence of Exophiala oligosperma CBS72588.</title>
        <authorList>
            <consortium name="The Broad Institute Genomics Platform"/>
            <person name="Cuomo C."/>
            <person name="de Hoog S."/>
            <person name="Gorbushina A."/>
            <person name="Stielow B."/>
            <person name="Teixiera M."/>
            <person name="Abouelleil A."/>
            <person name="Chapman S.B."/>
            <person name="Priest M."/>
            <person name="Young S.K."/>
            <person name="Wortman J."/>
            <person name="Nusbaum C."/>
            <person name="Birren B."/>
        </authorList>
    </citation>
    <scope>NUCLEOTIDE SEQUENCE [LARGE SCALE GENOMIC DNA]</scope>
    <source>
        <strain evidence="4 5">CBS 72588</strain>
    </source>
</reference>
<keyword evidence="2" id="KW-1133">Transmembrane helix</keyword>
<sequence length="277" mass="29718">MHFSTLFLLPLLVAADQAALKDKAAGWFDKAKSYIPSAVPNPIDAGAAKVAGSSVEPINIRNWQRQLGPKLDTEEEWMVYMTGGNKSCFGRCGAVDLTWNESVPLLVALPKTAGSPPLHLGFVDCDKEEILCTGWAATLPSIYHFMVPIQSNPPPKVPLHIVPLNLTTTTVADIVSIPSNSKARYLEKEEYTGILHPFDGIMSKLGLLQPFGYLMWGLSTIPSWVMMIGISFISRQIMSRRMQGGQAGVPAAAGAAQPAAPRPAPAAAAQGGGRKKK</sequence>
<keyword evidence="3" id="KW-0732">Signal</keyword>
<evidence type="ECO:0000313" key="4">
    <source>
        <dbReference type="EMBL" id="KIW45913.1"/>
    </source>
</evidence>
<evidence type="ECO:0000256" key="2">
    <source>
        <dbReference type="SAM" id="Phobius"/>
    </source>
</evidence>
<evidence type="ECO:0000313" key="5">
    <source>
        <dbReference type="Proteomes" id="UP000053342"/>
    </source>
</evidence>
<dbReference type="STRING" id="215243.A0A0D2DSC4"/>
<evidence type="ECO:0000256" key="1">
    <source>
        <dbReference type="SAM" id="MobiDB-lite"/>
    </source>
</evidence>
<feature type="signal peptide" evidence="3">
    <location>
        <begin position="1"/>
        <end position="15"/>
    </location>
</feature>
<protein>
    <submittedName>
        <fullName evidence="4">Uncharacterized protein</fullName>
    </submittedName>
</protein>
<feature type="chain" id="PRO_5013288908" evidence="3">
    <location>
        <begin position="16"/>
        <end position="277"/>
    </location>
</feature>
<dbReference type="OrthoDB" id="1733656at2759"/>
<keyword evidence="2" id="KW-0812">Transmembrane</keyword>
<organism evidence="4 5">
    <name type="scientific">Exophiala oligosperma</name>
    <dbReference type="NCBI Taxonomy" id="215243"/>
    <lineage>
        <taxon>Eukaryota</taxon>
        <taxon>Fungi</taxon>
        <taxon>Dikarya</taxon>
        <taxon>Ascomycota</taxon>
        <taxon>Pezizomycotina</taxon>
        <taxon>Eurotiomycetes</taxon>
        <taxon>Chaetothyriomycetidae</taxon>
        <taxon>Chaetothyriales</taxon>
        <taxon>Herpotrichiellaceae</taxon>
        <taxon>Exophiala</taxon>
    </lineage>
</organism>
<feature type="compositionally biased region" description="Low complexity" evidence="1">
    <location>
        <begin position="248"/>
        <end position="269"/>
    </location>
</feature>
<keyword evidence="2" id="KW-0472">Membrane</keyword>
<dbReference type="EMBL" id="KN847333">
    <property type="protein sequence ID" value="KIW45913.1"/>
    <property type="molecule type" value="Genomic_DNA"/>
</dbReference>
<dbReference type="Proteomes" id="UP000053342">
    <property type="component" value="Unassembled WGS sequence"/>
</dbReference>
<dbReference type="AlphaFoldDB" id="A0A0D2DSC4"/>
<dbReference type="HOGENOM" id="CLU_070640_0_0_1"/>
<dbReference type="VEuPathDB" id="FungiDB:PV06_01619"/>
<gene>
    <name evidence="4" type="ORF">PV06_01619</name>
</gene>
<name>A0A0D2DSC4_9EURO</name>